<comment type="caution">
    <text evidence="3">The sequence shown here is derived from an EMBL/GenBank/DDBJ whole genome shotgun (WGS) entry which is preliminary data.</text>
</comment>
<dbReference type="SUPFAM" id="SSF81568">
    <property type="entry name" value="Photosystem I reaction center subunit XI, PsaL"/>
    <property type="match status" value="1"/>
</dbReference>
<dbReference type="EMBL" id="CAXAMM010030335">
    <property type="protein sequence ID" value="CAK9066297.1"/>
    <property type="molecule type" value="Genomic_DNA"/>
</dbReference>
<proteinExistence type="predicted"/>
<dbReference type="Gene3D" id="1.20.1240.10">
    <property type="entry name" value="Photosystem I PsaL, reaction centre subunit XI"/>
    <property type="match status" value="1"/>
</dbReference>
<accession>A0ABP0NR75</accession>
<sequence>MQTLLENGRFSKQFLRGLKGSLDRTRPVQARVAPLSLHSYFLIGPFTSLGPLRNTPEAATGLLCGAIVGLVSVGGLIFGSTIKPTRFDKEGDKPAARFIETIKPGTRSAASWAIGSCRDSPF</sequence>
<gene>
    <name evidence="3" type="ORF">SCF082_LOCUS33776</name>
</gene>
<feature type="domain" description="Photosystem I PsaL reaction centre subunit XI" evidence="2">
    <location>
        <begin position="38"/>
        <end position="116"/>
    </location>
</feature>
<keyword evidence="1" id="KW-0812">Transmembrane</keyword>
<dbReference type="InterPro" id="IPR003757">
    <property type="entry name" value="PSI_PsaL"/>
</dbReference>
<protein>
    <submittedName>
        <fullName evidence="3">Photosystem I reaction center subunit XI (PSI subunit V) (PSI-L)</fullName>
    </submittedName>
</protein>
<dbReference type="Pfam" id="PF02605">
    <property type="entry name" value="PsaL"/>
    <property type="match status" value="1"/>
</dbReference>
<keyword evidence="4" id="KW-1185">Reference proteome</keyword>
<dbReference type="InterPro" id="IPR036592">
    <property type="entry name" value="PSI_PsaL_sf"/>
</dbReference>
<feature type="transmembrane region" description="Helical" evidence="1">
    <location>
        <begin position="58"/>
        <end position="79"/>
    </location>
</feature>
<keyword evidence="1" id="KW-0472">Membrane</keyword>
<organism evidence="3 4">
    <name type="scientific">Durusdinium trenchii</name>
    <dbReference type="NCBI Taxonomy" id="1381693"/>
    <lineage>
        <taxon>Eukaryota</taxon>
        <taxon>Sar</taxon>
        <taxon>Alveolata</taxon>
        <taxon>Dinophyceae</taxon>
        <taxon>Suessiales</taxon>
        <taxon>Symbiodiniaceae</taxon>
        <taxon>Durusdinium</taxon>
    </lineage>
</organism>
<name>A0ABP0NR75_9DINO</name>
<keyword evidence="1" id="KW-1133">Transmembrane helix</keyword>
<evidence type="ECO:0000313" key="3">
    <source>
        <dbReference type="EMBL" id="CAK9066297.1"/>
    </source>
</evidence>
<evidence type="ECO:0000313" key="4">
    <source>
        <dbReference type="Proteomes" id="UP001642464"/>
    </source>
</evidence>
<reference evidence="3 4" key="1">
    <citation type="submission" date="2024-02" db="EMBL/GenBank/DDBJ databases">
        <authorList>
            <person name="Chen Y."/>
            <person name="Shah S."/>
            <person name="Dougan E. K."/>
            <person name="Thang M."/>
            <person name="Chan C."/>
        </authorList>
    </citation>
    <scope>NUCLEOTIDE SEQUENCE [LARGE SCALE GENOMIC DNA]</scope>
</reference>
<dbReference type="Proteomes" id="UP001642464">
    <property type="component" value="Unassembled WGS sequence"/>
</dbReference>
<evidence type="ECO:0000259" key="2">
    <source>
        <dbReference type="Pfam" id="PF02605"/>
    </source>
</evidence>
<evidence type="ECO:0000256" key="1">
    <source>
        <dbReference type="SAM" id="Phobius"/>
    </source>
</evidence>